<dbReference type="GO" id="GO:0003886">
    <property type="term" value="F:DNA (cytosine-5-)-methyltransferase activity"/>
    <property type="evidence" value="ECO:0007669"/>
    <property type="project" value="TreeGrafter"/>
</dbReference>
<gene>
    <name evidence="3" type="ORF">SLEP1_g31690</name>
</gene>
<dbReference type="Gene3D" id="3.90.120.10">
    <property type="entry name" value="DNA Methylase, subunit A, domain 2"/>
    <property type="match status" value="1"/>
</dbReference>
<evidence type="ECO:0000256" key="1">
    <source>
        <dbReference type="SAM" id="MobiDB-lite"/>
    </source>
</evidence>
<dbReference type="AlphaFoldDB" id="A0AAV5KAT4"/>
<dbReference type="Proteomes" id="UP001054252">
    <property type="component" value="Unassembled WGS sequence"/>
</dbReference>
<reference evidence="3 4" key="1">
    <citation type="journal article" date="2021" name="Commun. Biol.">
        <title>The genome of Shorea leprosula (Dipterocarpaceae) highlights the ecological relevance of drought in aseasonal tropical rainforests.</title>
        <authorList>
            <person name="Ng K.K.S."/>
            <person name="Kobayashi M.J."/>
            <person name="Fawcett J.A."/>
            <person name="Hatakeyama M."/>
            <person name="Paape T."/>
            <person name="Ng C.H."/>
            <person name="Ang C.C."/>
            <person name="Tnah L.H."/>
            <person name="Lee C.T."/>
            <person name="Nishiyama T."/>
            <person name="Sese J."/>
            <person name="O'Brien M.J."/>
            <person name="Copetti D."/>
            <person name="Mohd Noor M.I."/>
            <person name="Ong R.C."/>
            <person name="Putra M."/>
            <person name="Sireger I.Z."/>
            <person name="Indrioko S."/>
            <person name="Kosugi Y."/>
            <person name="Izuno A."/>
            <person name="Isagi Y."/>
            <person name="Lee S.L."/>
            <person name="Shimizu K.K."/>
        </authorList>
    </citation>
    <scope>NUCLEOTIDE SEQUENCE [LARGE SCALE GENOMIC DNA]</scope>
    <source>
        <strain evidence="3">214</strain>
    </source>
</reference>
<keyword evidence="2" id="KW-1133">Transmembrane helix</keyword>
<dbReference type="InterPro" id="IPR050390">
    <property type="entry name" value="C5-Methyltransferase"/>
</dbReference>
<accession>A0AAV5KAT4</accession>
<evidence type="ECO:0000256" key="2">
    <source>
        <dbReference type="SAM" id="Phobius"/>
    </source>
</evidence>
<dbReference type="GO" id="GO:0005634">
    <property type="term" value="C:nucleus"/>
    <property type="evidence" value="ECO:0007669"/>
    <property type="project" value="TreeGrafter"/>
</dbReference>
<keyword evidence="2" id="KW-0472">Membrane</keyword>
<dbReference type="PANTHER" id="PTHR10629:SF50">
    <property type="entry name" value="DNA (CYTOSINE-5)-METHYLTRANSFERASE CMT3"/>
    <property type="match status" value="1"/>
</dbReference>
<feature type="transmembrane region" description="Helical" evidence="2">
    <location>
        <begin position="209"/>
        <end position="227"/>
    </location>
</feature>
<dbReference type="GO" id="GO:0003677">
    <property type="term" value="F:DNA binding"/>
    <property type="evidence" value="ECO:0007669"/>
    <property type="project" value="TreeGrafter"/>
</dbReference>
<feature type="region of interest" description="Disordered" evidence="1">
    <location>
        <begin position="1"/>
        <end position="80"/>
    </location>
</feature>
<feature type="transmembrane region" description="Helical" evidence="2">
    <location>
        <begin position="233"/>
        <end position="252"/>
    </location>
</feature>
<name>A0AAV5KAT4_9ROSI</name>
<keyword evidence="2" id="KW-0812">Transmembrane</keyword>
<comment type="caution">
    <text evidence="3">The sequence shown here is derived from an EMBL/GenBank/DDBJ whole genome shotgun (WGS) entry which is preliminary data.</text>
</comment>
<dbReference type="PANTHER" id="PTHR10629">
    <property type="entry name" value="CYTOSINE-SPECIFIC METHYLTRANSFERASE"/>
    <property type="match status" value="1"/>
</dbReference>
<organism evidence="3 4">
    <name type="scientific">Rubroshorea leprosula</name>
    <dbReference type="NCBI Taxonomy" id="152421"/>
    <lineage>
        <taxon>Eukaryota</taxon>
        <taxon>Viridiplantae</taxon>
        <taxon>Streptophyta</taxon>
        <taxon>Embryophyta</taxon>
        <taxon>Tracheophyta</taxon>
        <taxon>Spermatophyta</taxon>
        <taxon>Magnoliopsida</taxon>
        <taxon>eudicotyledons</taxon>
        <taxon>Gunneridae</taxon>
        <taxon>Pentapetalae</taxon>
        <taxon>rosids</taxon>
        <taxon>malvids</taxon>
        <taxon>Malvales</taxon>
        <taxon>Dipterocarpaceae</taxon>
        <taxon>Rubroshorea</taxon>
    </lineage>
</organism>
<proteinExistence type="predicted"/>
<evidence type="ECO:0000313" key="3">
    <source>
        <dbReference type="EMBL" id="GKV21738.1"/>
    </source>
</evidence>
<protein>
    <submittedName>
        <fullName evidence="3">Uncharacterized protein</fullName>
    </submittedName>
</protein>
<sequence>MKHVSEVAEVAPSAFRNEEMADVEEICSNQSKSKARGKTADVDEEDDDVPDAGFLMKKQGSGGLSATRERRTREGEDDEEVIQARRHYTRAEVDRRVIYDLNDDAHVQVCLSYEFGCLIESNVLGSSNLHSAKSSLFDHRPLELNTDDHQRVCQIPKGKGANFRDLPGVRVLPDNKVEWDPDVPRVNLESGNPLKGGTERGFGGEGRHTGGVTSFASFAALLLLLLVQLCFHFILLPFCAAFFSFAALGAAFTPQLQQNLTILHSKQ</sequence>
<dbReference type="EMBL" id="BPVZ01000058">
    <property type="protein sequence ID" value="GKV21738.1"/>
    <property type="molecule type" value="Genomic_DNA"/>
</dbReference>
<dbReference type="GO" id="GO:0044027">
    <property type="term" value="P:negative regulation of gene expression via chromosomal CpG island methylation"/>
    <property type="evidence" value="ECO:0007669"/>
    <property type="project" value="TreeGrafter"/>
</dbReference>
<evidence type="ECO:0000313" key="4">
    <source>
        <dbReference type="Proteomes" id="UP001054252"/>
    </source>
</evidence>
<keyword evidence="4" id="KW-1185">Reference proteome</keyword>